<evidence type="ECO:0000313" key="2">
    <source>
        <dbReference type="EMBL" id="ACA60915.1"/>
    </source>
</evidence>
<dbReference type="AlphaFoldDB" id="B1PJ55"/>
<proteinExistence type="predicted"/>
<evidence type="ECO:0000256" key="1">
    <source>
        <dbReference type="SAM" id="MobiDB-lite"/>
    </source>
</evidence>
<reference evidence="2" key="1">
    <citation type="submission" date="2008-01" db="EMBL/GenBank/DDBJ databases">
        <title>Pirate Transposons in Diatom Genomes.</title>
        <authorList>
            <person name="Maumus F."/>
            <person name="Allen A."/>
            <person name="Bowler C."/>
        </authorList>
    </citation>
    <scope>NUCLEOTIDE SEQUENCE</scope>
</reference>
<feature type="compositionally biased region" description="Basic residues" evidence="1">
    <location>
        <begin position="233"/>
        <end position="244"/>
    </location>
</feature>
<protein>
    <submittedName>
        <fullName evidence="2">Gag protein</fullName>
    </submittedName>
</protein>
<feature type="region of interest" description="Disordered" evidence="1">
    <location>
        <begin position="196"/>
        <end position="215"/>
    </location>
</feature>
<accession>B1PJ55</accession>
<feature type="region of interest" description="Disordered" evidence="1">
    <location>
        <begin position="115"/>
        <end position="168"/>
    </location>
</feature>
<organism evidence="2">
    <name type="scientific">Thalassiosira pseudonana</name>
    <name type="common">Marine diatom</name>
    <name type="synonym">Cyclotella nana</name>
    <dbReference type="NCBI Taxonomy" id="35128"/>
    <lineage>
        <taxon>Eukaryota</taxon>
        <taxon>Sar</taxon>
        <taxon>Stramenopiles</taxon>
        <taxon>Ochrophyta</taxon>
        <taxon>Bacillariophyta</taxon>
        <taxon>Coscinodiscophyceae</taxon>
        <taxon>Thalassiosirophycidae</taxon>
        <taxon>Thalassiosirales</taxon>
        <taxon>Thalassiosiraceae</taxon>
        <taxon>Thalassiosira</taxon>
    </lineage>
</organism>
<name>B1PJ55_THAPS</name>
<sequence length="258" mass="29673">MVKDAAEQQKNYHENYVKQPRGMKVRDFVTRNHHLNAYYPYLLCMADTDGAPDDMPREDTKLTEMRLSQVVLRAQTQQVQDGWYAIHGSKIPTDVNQLRDELDPINVQVQRRLKQDQLNRKNQDSVHGSSSDKKNGTVRFMSGGEGKKTDTGRIPRKPKGNGNKGDEQKRHCNLCAQFGGNHSTHNTSVCRRWTKEGKQQAGWKQQRPNGNGKRDFAASLEKQEKEIHALKKLLKKKHKKRKRAYQYASDSSSDEESK</sequence>
<feature type="compositionally biased region" description="Basic and acidic residues" evidence="1">
    <location>
        <begin position="115"/>
        <end position="135"/>
    </location>
</feature>
<dbReference type="EMBL" id="EU432501">
    <property type="protein sequence ID" value="ACA60915.1"/>
    <property type="molecule type" value="Genomic_DNA"/>
</dbReference>
<feature type="region of interest" description="Disordered" evidence="1">
    <location>
        <begin position="233"/>
        <end position="258"/>
    </location>
</feature>